<feature type="transmembrane region" description="Helical" evidence="7">
    <location>
        <begin position="176"/>
        <end position="203"/>
    </location>
</feature>
<reference evidence="9 10" key="1">
    <citation type="submission" date="2016-10" db="EMBL/GenBank/DDBJ databases">
        <authorList>
            <person name="de Groot N.N."/>
        </authorList>
    </citation>
    <scope>NUCLEOTIDE SEQUENCE [LARGE SCALE GENOMIC DNA]</scope>
    <source>
        <strain evidence="9 10">DSM 12130</strain>
    </source>
</reference>
<dbReference type="PANTHER" id="PTHR33362:SF7">
    <property type="entry name" value="SLL1103 PROTEIN"/>
    <property type="match status" value="1"/>
</dbReference>
<dbReference type="PANTHER" id="PTHR33362">
    <property type="entry name" value="SIALIC ACID TRAP TRANSPORTER PERMEASE PROTEIN SIAT-RELATED"/>
    <property type="match status" value="1"/>
</dbReference>
<feature type="transmembrane region" description="Helical" evidence="7">
    <location>
        <begin position="215"/>
        <end position="236"/>
    </location>
</feature>
<feature type="transmembrane region" description="Helical" evidence="7">
    <location>
        <begin position="439"/>
        <end position="467"/>
    </location>
</feature>
<evidence type="ECO:0000256" key="3">
    <source>
        <dbReference type="ARBA" id="ARBA00022519"/>
    </source>
</evidence>
<dbReference type="Proteomes" id="UP000199073">
    <property type="component" value="Unassembled WGS sequence"/>
</dbReference>
<accession>A0A1H0N9W9</accession>
<keyword evidence="4 7" id="KW-0812">Transmembrane</keyword>
<feature type="transmembrane region" description="Helical" evidence="7">
    <location>
        <begin position="95"/>
        <end position="116"/>
    </location>
</feature>
<feature type="transmembrane region" description="Helical" evidence="7">
    <location>
        <begin position="43"/>
        <end position="74"/>
    </location>
</feature>
<evidence type="ECO:0000313" key="10">
    <source>
        <dbReference type="Proteomes" id="UP000199073"/>
    </source>
</evidence>
<evidence type="ECO:0000256" key="1">
    <source>
        <dbReference type="ARBA" id="ARBA00004429"/>
    </source>
</evidence>
<dbReference type="GO" id="GO:0005886">
    <property type="term" value="C:plasma membrane"/>
    <property type="evidence" value="ECO:0007669"/>
    <property type="project" value="UniProtKB-SubCell"/>
</dbReference>
<feature type="transmembrane region" description="Helical" evidence="7">
    <location>
        <begin position="286"/>
        <end position="304"/>
    </location>
</feature>
<dbReference type="GO" id="GO:0022857">
    <property type="term" value="F:transmembrane transporter activity"/>
    <property type="evidence" value="ECO:0007669"/>
    <property type="project" value="TreeGrafter"/>
</dbReference>
<keyword evidence="10" id="KW-1185">Reference proteome</keyword>
<proteinExistence type="predicted"/>
<keyword evidence="2" id="KW-1003">Cell membrane</keyword>
<comment type="subcellular location">
    <subcellularLocation>
        <location evidence="1">Cell inner membrane</location>
        <topology evidence="1">Multi-pass membrane protein</topology>
    </subcellularLocation>
</comment>
<evidence type="ECO:0000313" key="9">
    <source>
        <dbReference type="EMBL" id="SDO89458.1"/>
    </source>
</evidence>
<feature type="domain" description="TRAP C4-dicarboxylate transport system permease DctM subunit" evidence="8">
    <location>
        <begin position="46"/>
        <end position="463"/>
    </location>
</feature>
<keyword evidence="5 7" id="KW-1133">Transmembrane helix</keyword>
<dbReference type="NCBIfam" id="TIGR00786">
    <property type="entry name" value="dctM"/>
    <property type="match status" value="1"/>
</dbReference>
<protein>
    <submittedName>
        <fullName evidence="9">TRAP transporter, DctM subunit</fullName>
    </submittedName>
</protein>
<dbReference type="InterPro" id="IPR010656">
    <property type="entry name" value="DctM"/>
</dbReference>
<sequence>MAGKVSNNSLKILVVLYSLYICIVGGLYFAGMFDAGNTVEVSIFMFASMLILMSTGLPIAFCLATVAIITAWIFEPNLVNMLLFQFKDFTLESGKTLICIPLFIFMGFILHSSGIAKDLFDAVYLWAGGLRGGLGMGTVLICAIMAAMIGVSSAATLSMGIIAVPAMLSRNYDKQIATGIVQAGGALGFLIPPSIMMIMYAFVAQESVGRLFAAGLVPGIMLATMYVIYIGIRAYLHPDVAPALPAEDRGTFKDKVVALKYLVLPSCIILGVLGCIFTGVTSPTEAAALGAAGAMICAAIRRNLTFKCFKESLMRTLSLSGFNAYIILGAIVFSAVYSGLGASSMIREALTGMNVSPWVVVVMMQLSFFLLGMFLDDIAILFLCMPIYVPIIKALGLDPVWFAVLYVMNMQMAYITPPYGLNLFYMKAVAPKEITLNDIYRSIVPFLFLQAVGLILLLVFPQIALWLPSLIFDYLQMLIYPDLLFSKLDVIIQYPGLYKVLISNPQMLFDAGNMTNILNNSAVADVLFNNHDFSSFLLNSSDFVKMLVKEDWLVQLPQMNEFLQHHQQFLQDHQQIKLLMQ</sequence>
<organism evidence="9 10">
    <name type="scientific">Desulforhopalus singaporensis</name>
    <dbReference type="NCBI Taxonomy" id="91360"/>
    <lineage>
        <taxon>Bacteria</taxon>
        <taxon>Pseudomonadati</taxon>
        <taxon>Thermodesulfobacteriota</taxon>
        <taxon>Desulfobulbia</taxon>
        <taxon>Desulfobulbales</taxon>
        <taxon>Desulfocapsaceae</taxon>
        <taxon>Desulforhopalus</taxon>
    </lineage>
</organism>
<evidence type="ECO:0000259" key="8">
    <source>
        <dbReference type="Pfam" id="PF06808"/>
    </source>
</evidence>
<dbReference type="RefSeq" id="WP_218121728.1">
    <property type="nucleotide sequence ID" value="NZ_FNJI01000007.1"/>
</dbReference>
<feature type="transmembrane region" description="Helical" evidence="7">
    <location>
        <begin position="12"/>
        <end position="31"/>
    </location>
</feature>
<evidence type="ECO:0000256" key="5">
    <source>
        <dbReference type="ARBA" id="ARBA00022989"/>
    </source>
</evidence>
<feature type="transmembrane region" description="Helical" evidence="7">
    <location>
        <begin position="400"/>
        <end position="419"/>
    </location>
</feature>
<evidence type="ECO:0000256" key="7">
    <source>
        <dbReference type="SAM" id="Phobius"/>
    </source>
</evidence>
<evidence type="ECO:0000256" key="4">
    <source>
        <dbReference type="ARBA" id="ARBA00022692"/>
    </source>
</evidence>
<feature type="transmembrane region" description="Helical" evidence="7">
    <location>
        <begin position="257"/>
        <end position="280"/>
    </location>
</feature>
<dbReference type="Pfam" id="PF06808">
    <property type="entry name" value="DctM"/>
    <property type="match status" value="1"/>
</dbReference>
<keyword evidence="6 7" id="KW-0472">Membrane</keyword>
<dbReference type="AlphaFoldDB" id="A0A1H0N9W9"/>
<gene>
    <name evidence="9" type="ORF">SAMN05660330_01312</name>
</gene>
<keyword evidence="3" id="KW-0997">Cell inner membrane</keyword>
<feature type="transmembrane region" description="Helical" evidence="7">
    <location>
        <begin position="136"/>
        <end position="164"/>
    </location>
</feature>
<feature type="transmembrane region" description="Helical" evidence="7">
    <location>
        <begin position="325"/>
        <end position="346"/>
    </location>
</feature>
<name>A0A1H0N9W9_9BACT</name>
<dbReference type="STRING" id="91360.SAMN05660330_01312"/>
<dbReference type="EMBL" id="FNJI01000007">
    <property type="protein sequence ID" value="SDO89458.1"/>
    <property type="molecule type" value="Genomic_DNA"/>
</dbReference>
<evidence type="ECO:0000256" key="6">
    <source>
        <dbReference type="ARBA" id="ARBA00023136"/>
    </source>
</evidence>
<evidence type="ECO:0000256" key="2">
    <source>
        <dbReference type="ARBA" id="ARBA00022475"/>
    </source>
</evidence>
<dbReference type="InterPro" id="IPR004681">
    <property type="entry name" value="TRAP_DctM"/>
</dbReference>